<protein>
    <submittedName>
        <fullName evidence="1">Uncharacterized protein</fullName>
    </submittedName>
</protein>
<organism evidence="1 2">
    <name type="scientific">Byssothecium circinans</name>
    <dbReference type="NCBI Taxonomy" id="147558"/>
    <lineage>
        <taxon>Eukaryota</taxon>
        <taxon>Fungi</taxon>
        <taxon>Dikarya</taxon>
        <taxon>Ascomycota</taxon>
        <taxon>Pezizomycotina</taxon>
        <taxon>Dothideomycetes</taxon>
        <taxon>Pleosporomycetidae</taxon>
        <taxon>Pleosporales</taxon>
        <taxon>Massarineae</taxon>
        <taxon>Massarinaceae</taxon>
        <taxon>Byssothecium</taxon>
    </lineage>
</organism>
<dbReference type="OrthoDB" id="3870463at2759"/>
<dbReference type="EMBL" id="ML976984">
    <property type="protein sequence ID" value="KAF1959798.1"/>
    <property type="molecule type" value="Genomic_DNA"/>
</dbReference>
<accession>A0A6A5U523</accession>
<keyword evidence="2" id="KW-1185">Reference proteome</keyword>
<evidence type="ECO:0000313" key="1">
    <source>
        <dbReference type="EMBL" id="KAF1959798.1"/>
    </source>
</evidence>
<gene>
    <name evidence="1" type="ORF">CC80DRAFT_545231</name>
</gene>
<evidence type="ECO:0000313" key="2">
    <source>
        <dbReference type="Proteomes" id="UP000800035"/>
    </source>
</evidence>
<dbReference type="AlphaFoldDB" id="A0A6A5U523"/>
<proteinExistence type="predicted"/>
<name>A0A6A5U523_9PLEO</name>
<dbReference type="Proteomes" id="UP000800035">
    <property type="component" value="Unassembled WGS sequence"/>
</dbReference>
<reference evidence="1" key="1">
    <citation type="journal article" date="2020" name="Stud. Mycol.">
        <title>101 Dothideomycetes genomes: a test case for predicting lifestyles and emergence of pathogens.</title>
        <authorList>
            <person name="Haridas S."/>
            <person name="Albert R."/>
            <person name="Binder M."/>
            <person name="Bloem J."/>
            <person name="Labutti K."/>
            <person name="Salamov A."/>
            <person name="Andreopoulos B."/>
            <person name="Baker S."/>
            <person name="Barry K."/>
            <person name="Bills G."/>
            <person name="Bluhm B."/>
            <person name="Cannon C."/>
            <person name="Castanera R."/>
            <person name="Culley D."/>
            <person name="Daum C."/>
            <person name="Ezra D."/>
            <person name="Gonzalez J."/>
            <person name="Henrissat B."/>
            <person name="Kuo A."/>
            <person name="Liang C."/>
            <person name="Lipzen A."/>
            <person name="Lutzoni F."/>
            <person name="Magnuson J."/>
            <person name="Mondo S."/>
            <person name="Nolan M."/>
            <person name="Ohm R."/>
            <person name="Pangilinan J."/>
            <person name="Park H.-J."/>
            <person name="Ramirez L."/>
            <person name="Alfaro M."/>
            <person name="Sun H."/>
            <person name="Tritt A."/>
            <person name="Yoshinaga Y."/>
            <person name="Zwiers L.-H."/>
            <person name="Turgeon B."/>
            <person name="Goodwin S."/>
            <person name="Spatafora J."/>
            <person name="Crous P."/>
            <person name="Grigoriev I."/>
        </authorList>
    </citation>
    <scope>NUCLEOTIDE SEQUENCE</scope>
    <source>
        <strain evidence="1">CBS 675.92</strain>
    </source>
</reference>
<sequence>MAAPIEVVAQYPALTGLDTEPPGHVETRPAAIDRIKRTEPRLQEYKKMLEIAEAGTGISDERTPLIANMLLSDGASIFQGLLRYKGHQKFVNDNWMEAYLKLLRRENGSLEKTF</sequence>